<reference evidence="16" key="1">
    <citation type="journal article" date="2023" name="Mol. Biol. Evol.">
        <title>Third-Generation Sequencing Reveals the Adaptive Role of the Epigenome in Three Deep-Sea Polychaetes.</title>
        <authorList>
            <person name="Perez M."/>
            <person name="Aroh O."/>
            <person name="Sun Y."/>
            <person name="Lan Y."/>
            <person name="Juniper S.K."/>
            <person name="Young C.R."/>
            <person name="Angers B."/>
            <person name="Qian P.Y."/>
        </authorList>
    </citation>
    <scope>NUCLEOTIDE SEQUENCE</scope>
    <source>
        <strain evidence="16">P08H-3</strain>
    </source>
</reference>
<name>A0AAD9N9Z4_9ANNE</name>
<keyword evidence="3" id="KW-0813">Transport</keyword>
<dbReference type="GO" id="GO:0008292">
    <property type="term" value="P:acetylcholine biosynthetic process"/>
    <property type="evidence" value="ECO:0007669"/>
    <property type="project" value="TreeGrafter"/>
</dbReference>
<dbReference type="Proteomes" id="UP001208570">
    <property type="component" value="Unassembled WGS sequence"/>
</dbReference>
<feature type="transmembrane region" description="Helical" evidence="15">
    <location>
        <begin position="134"/>
        <end position="156"/>
    </location>
</feature>
<evidence type="ECO:0000256" key="3">
    <source>
        <dbReference type="ARBA" id="ARBA00022448"/>
    </source>
</evidence>
<dbReference type="InterPro" id="IPR038377">
    <property type="entry name" value="Na/Glc_symporter_sf"/>
</dbReference>
<comment type="subcellular location">
    <subcellularLocation>
        <location evidence="1">Membrane</location>
        <topology evidence="1">Multi-pass membrane protein</topology>
    </subcellularLocation>
</comment>
<dbReference type="AlphaFoldDB" id="A0AAD9N9Z4"/>
<feature type="transmembrane region" description="Helical" evidence="15">
    <location>
        <begin position="235"/>
        <end position="263"/>
    </location>
</feature>
<proteinExistence type="inferred from homology"/>
<evidence type="ECO:0000313" key="16">
    <source>
        <dbReference type="EMBL" id="KAK2160481.1"/>
    </source>
</evidence>
<keyword evidence="5" id="KW-0769">Symport</keyword>
<evidence type="ECO:0008006" key="18">
    <source>
        <dbReference type="Google" id="ProtNLM"/>
    </source>
</evidence>
<evidence type="ECO:0000256" key="9">
    <source>
        <dbReference type="ARBA" id="ARBA00023065"/>
    </source>
</evidence>
<feature type="transmembrane region" description="Helical" evidence="15">
    <location>
        <begin position="404"/>
        <end position="423"/>
    </location>
</feature>
<dbReference type="InterPro" id="IPR001734">
    <property type="entry name" value="Na/solute_symporter"/>
</dbReference>
<evidence type="ECO:0000256" key="1">
    <source>
        <dbReference type="ARBA" id="ARBA00004141"/>
    </source>
</evidence>
<dbReference type="GO" id="GO:0005307">
    <property type="term" value="F:choline:sodium symporter activity"/>
    <property type="evidence" value="ECO:0007669"/>
    <property type="project" value="TreeGrafter"/>
</dbReference>
<feature type="region of interest" description="Disordered" evidence="14">
    <location>
        <begin position="527"/>
        <end position="555"/>
    </location>
</feature>
<evidence type="ECO:0000313" key="17">
    <source>
        <dbReference type="Proteomes" id="UP001208570"/>
    </source>
</evidence>
<evidence type="ECO:0000256" key="7">
    <source>
        <dbReference type="ARBA" id="ARBA00022989"/>
    </source>
</evidence>
<feature type="transmembrane region" description="Helical" evidence="15">
    <location>
        <begin position="283"/>
        <end position="309"/>
    </location>
</feature>
<feature type="transmembrane region" description="Helical" evidence="15">
    <location>
        <begin position="443"/>
        <end position="464"/>
    </location>
</feature>
<evidence type="ECO:0000256" key="2">
    <source>
        <dbReference type="ARBA" id="ARBA00006434"/>
    </source>
</evidence>
<keyword evidence="9" id="KW-0406">Ion transport</keyword>
<evidence type="ECO:0000256" key="14">
    <source>
        <dbReference type="SAM" id="MobiDB-lite"/>
    </source>
</evidence>
<evidence type="ECO:0000256" key="6">
    <source>
        <dbReference type="ARBA" id="ARBA00022979"/>
    </source>
</evidence>
<keyword evidence="8" id="KW-0915">Sodium</keyword>
<keyword evidence="11" id="KW-0325">Glycoprotein</keyword>
<evidence type="ECO:0000256" key="4">
    <source>
        <dbReference type="ARBA" id="ARBA00022692"/>
    </source>
</evidence>
<dbReference type="InterPro" id="IPR052244">
    <property type="entry name" value="Choline_transporter"/>
</dbReference>
<organism evidence="16 17">
    <name type="scientific">Paralvinella palmiformis</name>
    <dbReference type="NCBI Taxonomy" id="53620"/>
    <lineage>
        <taxon>Eukaryota</taxon>
        <taxon>Metazoa</taxon>
        <taxon>Spiralia</taxon>
        <taxon>Lophotrochozoa</taxon>
        <taxon>Annelida</taxon>
        <taxon>Polychaeta</taxon>
        <taxon>Sedentaria</taxon>
        <taxon>Canalipalpata</taxon>
        <taxon>Terebellida</taxon>
        <taxon>Terebelliformia</taxon>
        <taxon>Alvinellidae</taxon>
        <taxon>Paralvinella</taxon>
    </lineage>
</organism>
<feature type="transmembrane region" description="Helical" evidence="15">
    <location>
        <begin position="370"/>
        <end position="392"/>
    </location>
</feature>
<feature type="compositionally biased region" description="Low complexity" evidence="14">
    <location>
        <begin position="534"/>
        <end position="547"/>
    </location>
</feature>
<evidence type="ECO:0000256" key="12">
    <source>
        <dbReference type="ARBA" id="ARBA00023201"/>
    </source>
</evidence>
<dbReference type="CDD" id="cd11474">
    <property type="entry name" value="SLC5sbd_CHT"/>
    <property type="match status" value="1"/>
</dbReference>
<dbReference type="FunFam" id="1.20.1730.10:FF:000008">
    <property type="entry name" value="High affinity choline transporter 1"/>
    <property type="match status" value="1"/>
</dbReference>
<sequence>MYVRVVKLPESGEGSPQISLRDKEDHKNTTWVGGAYINGTAEIIFTGGSGGGLVWCQAPFGYALSLVFGGIFFASKMRTEGYVTMLDPFQRKYGERMGGLLYIPALLGEVFWSAAILAALGSTLAIIIEIGNTTAIIVSAVIAIVYTLFGGLYSVAYTDVVQLFCILLGLWLAVPFALHHPAVSDISTTKTIWLGELEERDAGLWLDSALLLIFGGIPWQVYFQRVLSSKSAIRAQVLSFIAAFGCIVMATPAVLLGAIAASADWNQTDWKGEVPIVPEDRKLILPMVMQFLCPSWVTFIGLGAVSAAVMSSADSSVLSASSMFARNVYKLIFRQKASEREIIWVMRGAIFGVGILATVMGITIESIYGLWFLCADLVYVILFPQLVSVVYLKWTNTYGSLSGYIIGLMLRLLGGESMIRLPATIWYPGYNPETEVQHFPFKTLTMLVSFATICLVSYPLHVAFTTNRLPKHWDVFQCIVNIPEEVIALKESSDGGEMMMIKKDSLTMNGQINPALKLTKEDLLAEDGREPLASSSGTTTPSPQPGGEMVVDDQVERETLCRNRLASDKSGL</sequence>
<feature type="transmembrane region" description="Helical" evidence="15">
    <location>
        <begin position="202"/>
        <end position="223"/>
    </location>
</feature>
<dbReference type="Gene3D" id="1.20.1730.10">
    <property type="entry name" value="Sodium/glucose cotransporter"/>
    <property type="match status" value="1"/>
</dbReference>
<keyword evidence="17" id="KW-1185">Reference proteome</keyword>
<keyword evidence="4 15" id="KW-0812">Transmembrane</keyword>
<feature type="transmembrane region" description="Helical" evidence="15">
    <location>
        <begin position="163"/>
        <end position="182"/>
    </location>
</feature>
<keyword evidence="12" id="KW-0739">Sodium transport</keyword>
<evidence type="ECO:0000256" key="13">
    <source>
        <dbReference type="RuleBase" id="RU362091"/>
    </source>
</evidence>
<keyword evidence="6" id="KW-0530">Neurotransmitter biosynthesis</keyword>
<comment type="similarity">
    <text evidence="2 13">Belongs to the sodium:solute symporter (SSF) (TC 2.A.21) family.</text>
</comment>
<comment type="caution">
    <text evidence="16">The sequence shown here is derived from an EMBL/GenBank/DDBJ whole genome shotgun (WGS) entry which is preliminary data.</text>
</comment>
<dbReference type="PANTHER" id="PTHR45897:SF4">
    <property type="entry name" value="HIGH-AFFINITY CHOLINE TRANSPORTER 1"/>
    <property type="match status" value="1"/>
</dbReference>
<feature type="transmembrane region" description="Helical" evidence="15">
    <location>
        <begin position="100"/>
        <end position="128"/>
    </location>
</feature>
<feature type="transmembrane region" description="Helical" evidence="15">
    <location>
        <begin position="344"/>
        <end position="364"/>
    </location>
</feature>
<feature type="transmembrane region" description="Helical" evidence="15">
    <location>
        <begin position="60"/>
        <end position="79"/>
    </location>
</feature>
<evidence type="ECO:0000256" key="15">
    <source>
        <dbReference type="SAM" id="Phobius"/>
    </source>
</evidence>
<dbReference type="PANTHER" id="PTHR45897">
    <property type="entry name" value="HIGH-AFFINITY CHOLINE TRANSPORTER 1"/>
    <property type="match status" value="1"/>
</dbReference>
<evidence type="ECO:0000256" key="5">
    <source>
        <dbReference type="ARBA" id="ARBA00022847"/>
    </source>
</evidence>
<accession>A0AAD9N9Z4</accession>
<dbReference type="EMBL" id="JAODUP010000132">
    <property type="protein sequence ID" value="KAK2160481.1"/>
    <property type="molecule type" value="Genomic_DNA"/>
</dbReference>
<evidence type="ECO:0000256" key="8">
    <source>
        <dbReference type="ARBA" id="ARBA00023053"/>
    </source>
</evidence>
<dbReference type="Pfam" id="PF00474">
    <property type="entry name" value="SSF"/>
    <property type="match status" value="1"/>
</dbReference>
<gene>
    <name evidence="16" type="ORF">LSH36_132g01006</name>
</gene>
<keyword evidence="10 15" id="KW-0472">Membrane</keyword>
<protein>
    <recommendedName>
        <fullName evidence="18">High-affinity choline transporter 1</fullName>
    </recommendedName>
</protein>
<evidence type="ECO:0000256" key="10">
    <source>
        <dbReference type="ARBA" id="ARBA00023136"/>
    </source>
</evidence>
<dbReference type="PROSITE" id="PS50283">
    <property type="entry name" value="NA_SOLUT_SYMP_3"/>
    <property type="match status" value="1"/>
</dbReference>
<dbReference type="GO" id="GO:0005886">
    <property type="term" value="C:plasma membrane"/>
    <property type="evidence" value="ECO:0007669"/>
    <property type="project" value="TreeGrafter"/>
</dbReference>
<evidence type="ECO:0000256" key="11">
    <source>
        <dbReference type="ARBA" id="ARBA00023180"/>
    </source>
</evidence>
<keyword evidence="7 15" id="KW-1133">Transmembrane helix</keyword>